<dbReference type="OrthoDB" id="711499at2"/>
<dbReference type="AlphaFoldDB" id="A0A368P5P2"/>
<evidence type="ECO:0000313" key="1">
    <source>
        <dbReference type="EMBL" id="RCU57109.1"/>
    </source>
</evidence>
<comment type="caution">
    <text evidence="1">The sequence shown here is derived from an EMBL/GenBank/DDBJ whole genome shotgun (WGS) entry which is preliminary data.</text>
</comment>
<accession>A0A368P5P2</accession>
<gene>
    <name evidence="1" type="ORF">DU428_09195</name>
</gene>
<protein>
    <submittedName>
        <fullName evidence="1">Uncharacterized protein</fullName>
    </submittedName>
</protein>
<proteinExistence type="predicted"/>
<sequence length="71" mass="8233">MKRICIYPSDVVYLLGKSQNASQTLLRTIKDAFEKEKHQVVTIKEFCDYMGLPFEEVFNMINGIKSKEESV</sequence>
<reference evidence="1 2" key="1">
    <citation type="submission" date="2018-07" db="EMBL/GenBank/DDBJ databases">
        <title>Oceanihabitans testaceum sp. nov., isolated from marine sediment.</title>
        <authorList>
            <person name="Li C.-M."/>
        </authorList>
    </citation>
    <scope>NUCLEOTIDE SEQUENCE [LARGE SCALE GENOMIC DNA]</scope>
    <source>
        <strain evidence="1 2">S9-10</strain>
    </source>
</reference>
<dbReference type="EMBL" id="QPIG01000003">
    <property type="protein sequence ID" value="RCU57109.1"/>
    <property type="molecule type" value="Genomic_DNA"/>
</dbReference>
<keyword evidence="2" id="KW-1185">Reference proteome</keyword>
<evidence type="ECO:0000313" key="2">
    <source>
        <dbReference type="Proteomes" id="UP000252249"/>
    </source>
</evidence>
<dbReference type="RefSeq" id="WP_113966743.1">
    <property type="nucleotide sequence ID" value="NZ_JBLWTE010000019.1"/>
</dbReference>
<name>A0A368P5P2_9FLAO</name>
<dbReference type="Proteomes" id="UP000252249">
    <property type="component" value="Unassembled WGS sequence"/>
</dbReference>
<organism evidence="1 2">
    <name type="scientific">Oceanihabitans sediminis</name>
    <dbReference type="NCBI Taxonomy" id="1812012"/>
    <lineage>
        <taxon>Bacteria</taxon>
        <taxon>Pseudomonadati</taxon>
        <taxon>Bacteroidota</taxon>
        <taxon>Flavobacteriia</taxon>
        <taxon>Flavobacteriales</taxon>
        <taxon>Flavobacteriaceae</taxon>
        <taxon>Oceanihabitans</taxon>
    </lineage>
</organism>